<gene>
    <name evidence="2" type="ORF">DBA34_10165</name>
    <name evidence="3" type="ORF">DBB29_08545</name>
</gene>
<protein>
    <submittedName>
        <fullName evidence="2">Uncharacterized protein</fullName>
    </submittedName>
</protein>
<dbReference type="EMBL" id="QAIC01000037">
    <property type="protein sequence ID" value="MDN4573621.1"/>
    <property type="molecule type" value="Genomic_DNA"/>
</dbReference>
<evidence type="ECO:0000313" key="3">
    <source>
        <dbReference type="EMBL" id="MDN4578163.1"/>
    </source>
</evidence>
<feature type="transmembrane region" description="Helical" evidence="1">
    <location>
        <begin position="34"/>
        <end position="53"/>
    </location>
</feature>
<name>A0AAW7MLU6_9BURK</name>
<dbReference type="EMBL" id="QAID01000035">
    <property type="protein sequence ID" value="MDN4578163.1"/>
    <property type="molecule type" value="Genomic_DNA"/>
</dbReference>
<keyword evidence="1" id="KW-0472">Membrane</keyword>
<evidence type="ECO:0000313" key="2">
    <source>
        <dbReference type="EMBL" id="MDN4573621.1"/>
    </source>
</evidence>
<evidence type="ECO:0000256" key="1">
    <source>
        <dbReference type="SAM" id="Phobius"/>
    </source>
</evidence>
<dbReference type="AlphaFoldDB" id="A0AAW7MLU6"/>
<proteinExistence type="predicted"/>
<reference evidence="2" key="1">
    <citation type="submission" date="2018-04" db="EMBL/GenBank/DDBJ databases">
        <authorList>
            <person name="Jy Z."/>
        </authorList>
    </citation>
    <scope>NUCLEOTIDE SEQUENCE</scope>
    <source>
        <strain evidence="3">AS13</strain>
        <strain evidence="2">LA18</strain>
    </source>
</reference>
<comment type="caution">
    <text evidence="2">The sequence shown here is derived from an EMBL/GenBank/DDBJ whole genome shotgun (WGS) entry which is preliminary data.</text>
</comment>
<evidence type="ECO:0000313" key="5">
    <source>
        <dbReference type="Proteomes" id="UP001172791"/>
    </source>
</evidence>
<keyword evidence="1" id="KW-0812">Transmembrane</keyword>
<dbReference type="Proteomes" id="UP001172791">
    <property type="component" value="Unassembled WGS sequence"/>
</dbReference>
<keyword evidence="4" id="KW-1185">Reference proteome</keyword>
<sequence length="63" mass="6419">MNINHYIAAAWLAIVLAAVGLTCALLDAPPAVSLAVYGSLITLAIATGVSVALDPRFSPRGAR</sequence>
<organism evidence="2 5">
    <name type="scientific">Pandoraea cepalis</name>
    <dbReference type="NCBI Taxonomy" id="2508294"/>
    <lineage>
        <taxon>Bacteria</taxon>
        <taxon>Pseudomonadati</taxon>
        <taxon>Pseudomonadota</taxon>
        <taxon>Betaproteobacteria</taxon>
        <taxon>Burkholderiales</taxon>
        <taxon>Burkholderiaceae</taxon>
        <taxon>Pandoraea</taxon>
    </lineage>
</organism>
<dbReference type="RefSeq" id="WP_301234479.1">
    <property type="nucleotide sequence ID" value="NZ_QAIC01000037.1"/>
</dbReference>
<evidence type="ECO:0000313" key="4">
    <source>
        <dbReference type="Proteomes" id="UP001172788"/>
    </source>
</evidence>
<dbReference type="Proteomes" id="UP001172788">
    <property type="component" value="Unassembled WGS sequence"/>
</dbReference>
<keyword evidence="1" id="KW-1133">Transmembrane helix</keyword>
<accession>A0AAW7MLU6</accession>